<dbReference type="InParanoid" id="A0A1Y2GP90"/>
<gene>
    <name evidence="2" type="ORF">BCR41DRAFT_352613</name>
</gene>
<comment type="caution">
    <text evidence="2">The sequence shown here is derived from an EMBL/GenBank/DDBJ whole genome shotgun (WGS) entry which is preliminary data.</text>
</comment>
<feature type="signal peptide" evidence="1">
    <location>
        <begin position="1"/>
        <end position="20"/>
    </location>
</feature>
<evidence type="ECO:0000313" key="3">
    <source>
        <dbReference type="Proteomes" id="UP000193648"/>
    </source>
</evidence>
<keyword evidence="1" id="KW-0732">Signal</keyword>
<evidence type="ECO:0008006" key="4">
    <source>
        <dbReference type="Google" id="ProtNLM"/>
    </source>
</evidence>
<dbReference type="RefSeq" id="XP_021881895.1">
    <property type="nucleotide sequence ID" value="XM_022023986.1"/>
</dbReference>
<dbReference type="EMBL" id="MCFF01000016">
    <property type="protein sequence ID" value="ORZ17508.1"/>
    <property type="molecule type" value="Genomic_DNA"/>
</dbReference>
<accession>A0A1Y2GP90</accession>
<sequence>MHQVAVLLIAILAIISVAIAEPLLPNGYYRIFKGNQHVPSRNRYFTAYPDARTGSVRIEPKDEAKLQVWQLRNHSKGQVSLQIYDKNADKRKYLSEGRSGALPGASLGVTEKPQRWFITRIAGGPFTRHVLAHPRKVNNQTLVVSESNSNEEEGKINWVSFRYEGQEGYIKGWKFARVYPEEEPSE</sequence>
<reference evidence="2 3" key="1">
    <citation type="submission" date="2016-07" db="EMBL/GenBank/DDBJ databases">
        <title>Pervasive Adenine N6-methylation of Active Genes in Fungi.</title>
        <authorList>
            <consortium name="DOE Joint Genome Institute"/>
            <person name="Mondo S.J."/>
            <person name="Dannebaum R.O."/>
            <person name="Kuo R.C."/>
            <person name="Labutti K."/>
            <person name="Haridas S."/>
            <person name="Kuo A."/>
            <person name="Salamov A."/>
            <person name="Ahrendt S.R."/>
            <person name="Lipzen A."/>
            <person name="Sullivan W."/>
            <person name="Andreopoulos W.B."/>
            <person name="Clum A."/>
            <person name="Lindquist E."/>
            <person name="Daum C."/>
            <person name="Ramamoorthy G.K."/>
            <person name="Gryganskyi A."/>
            <person name="Culley D."/>
            <person name="Magnuson J.K."/>
            <person name="James T.Y."/>
            <person name="O'Malley M.A."/>
            <person name="Stajich J.E."/>
            <person name="Spatafora J.W."/>
            <person name="Visel A."/>
            <person name="Grigoriev I.V."/>
        </authorList>
    </citation>
    <scope>NUCLEOTIDE SEQUENCE [LARGE SCALE GENOMIC DNA]</scope>
    <source>
        <strain evidence="2 3">NRRL 3116</strain>
    </source>
</reference>
<dbReference type="Proteomes" id="UP000193648">
    <property type="component" value="Unassembled WGS sequence"/>
</dbReference>
<feature type="chain" id="PRO_5012146823" description="Ricin B lectin domain-containing protein" evidence="1">
    <location>
        <begin position="21"/>
        <end position="186"/>
    </location>
</feature>
<organism evidence="2 3">
    <name type="scientific">Lobosporangium transversale</name>
    <dbReference type="NCBI Taxonomy" id="64571"/>
    <lineage>
        <taxon>Eukaryota</taxon>
        <taxon>Fungi</taxon>
        <taxon>Fungi incertae sedis</taxon>
        <taxon>Mucoromycota</taxon>
        <taxon>Mortierellomycotina</taxon>
        <taxon>Mortierellomycetes</taxon>
        <taxon>Mortierellales</taxon>
        <taxon>Mortierellaceae</taxon>
        <taxon>Lobosporangium</taxon>
    </lineage>
</organism>
<evidence type="ECO:0000256" key="1">
    <source>
        <dbReference type="SAM" id="SignalP"/>
    </source>
</evidence>
<dbReference type="GeneID" id="33565830"/>
<keyword evidence="3" id="KW-1185">Reference proteome</keyword>
<proteinExistence type="predicted"/>
<protein>
    <recommendedName>
        <fullName evidence="4">Ricin B lectin domain-containing protein</fullName>
    </recommendedName>
</protein>
<dbReference type="OrthoDB" id="2422126at2759"/>
<evidence type="ECO:0000313" key="2">
    <source>
        <dbReference type="EMBL" id="ORZ17508.1"/>
    </source>
</evidence>
<name>A0A1Y2GP90_9FUNG</name>
<dbReference type="AlphaFoldDB" id="A0A1Y2GP90"/>